<proteinExistence type="predicted"/>
<sequence>MGTDSIKTFDPTIHKLTTKTIEQIGKLDEWGTAFTFPIGEGEWELKIRITDNNNLVFTAHPFTEDATHSCRGFQHGIDWGAFYLPSGKMTRQVKELFPDRPNKKLDQKGQTAAIRVNLERREARLFIDDEEQPGIFTDIPSPLCLGICTYSTQPNKCVEVLWLKKLEHDETESLVRREHRLRKALLETAVDETPTWMGTTSIRIFDADFHFLNSTTIFLIKTLKDGDRNWRAAFTFPVGDGEWELKIRTTTNTFLNTKLGFVRYPLPDGATLRHCGAYTSDIGGDFTLWDGSMWKLGDMINEGMNKKCERIGQTAAIRVHLEKREARLFVDDEEQPGIFTDIPKIVHIGISLGCDEERSMEVLWLKRIEHDESITLDRQRKEARRMALEAAVPETPIWMGTQSLRTLDGTAHTLTPTILTQIMKLERGGNWRSAFTFPVAEGEWELKIRTAEDTFLNVNLGFLRHPLPEDATQNQSGAWKSGIGGEFILWSGGMWKGGEFQPEGTNKKCDAASQTAAIRVNMEKREARLFVDDEEQPGVFTDIPQVICLSVATGCAEEKSVEVLWMKRIDADEKSTLERRRREDRRMLLERAIVNLPIWMGTEALQTIDKAAHTLSGTTLNQDQLLEKGQWRTAYTFPVADGVWELRIRLTGYDRNIMLGYHKSPLPDNASLKQCGSGNGKLTAAFVLWDGSRWKGGSFGEDTTNKIPQKDQTIAIRVNMTDKLAHYLIDDEKQPGIFTDIPCPVCLGITTGFLTAGESVEVLWFSQIDHSETSSLERNEHLTKKNELILYTATQNDTLTSENKLLEKTITINESIVNNMKQQLQIMEDQKRSWIEKEEQMKRLTELPERNKGEVHRSVERMRPSDNSGMLEKTIAGLPIWMGTKSLRAFDSKVHSLSQSTFTQNVKLKNKQWRSAFTFPIPEGRWELKIKLTNEDTQNVILSFLAHPLPEKATTSQSGSFIDDLGGDFLLWNGGMFKDGDYVKQEGTNKPCHQKDQTAAIQVDMEKREARLFVDDEEQPEIFTDLPQTVCLGITTGFNEANMSIEVVWLKRLDNEESSLLERRAMLDKKKILDEAVAQTPIWLGSEALDTLDPKFLSWKESHLSQTVQLGKGNNEWRTAFTSSIADGVWELKIRSTRDVFLNVSLGYIRHPLPADSTQDQCGCWKSGIGGDFMLWEGSLWKGGEFKPPGTNKIPDKAGQTAAIRVDMQKREARLLVDDEEQPGFFPDIPQTVCLGISFGCANMKSVEVLWLKQISHDKKASVERRAEQDKAREILEAAQAEALKLEADMEAMNTQFEVRMASELEKRREMENNLRDQVRELTEKVKRIQEESNKADFSHSQLPLHPGTSALKVLDTSSHSLSGTTLTQTSQIEEGWRTAFTFPIRQGEWELKIRLRTKNSYSLMLGYLTSPLPADATHKQCGLDPDLDGGDFDLSNGEMWKQANKLDQYTPNKTCQEIGQTAAIRVNMSTREARLFVDGEEQPGVLTNLPSPLCLAISTAFLEDNQSVEVLWMKDLSRMEEDSVEEVLEFDDLEMEESGLDLHSAMSPQLTNEAAHSTLLNLQIERQTMHHEDLLSWIRRHFDDSGQNQTERRTDDELSMSLWIDESPPQTPRVVSPSLDQGDHTSFVLSDEHTKRLEEALDQVEEARNENLQLEAELLSQKEHYEAKMCEVLNRCEELDKSLSVRVLEEESFQNIITKLEHALSSREKEMDEMITNIPVWMGTSSLRMLDKEFHSLTLNTLSLSKVLEGETGKWTTAFTIPLRSGEWELKIRSIQHRFINITLGFLEFPLPPDALHVDCGYYRNKNGGHFTLWSGRMWRRGEEFMPDGTNRTCRKVGQTAAIRVNMSTREAQLFVDDEEQPVCFPDIPEVVCLGISMNCAKEKTVEVLWLRRLDDDQSLPPAVFDEMGVTVGGHDKSREEEEGDEKNKLEAEATTLENEKKSEERRRKLIPAGQQKEEEEKRQKEKVRKQATEHHRMPLKKPPKALPFFAGTVSLQTCHPDFRLLSQKTLSLSRTVREQGGHWRTALTIPITSGLWELKLRATVHHFVNINLGYLSHPLPKNATRLFCGGFLGGIGGDFILADGSMWKGGKIVQPIETNKKCDRVGQTAAIQVNMKSREAKLFVDNEEQPKIFTDIPTQLCLGISTCWSEEMSVEVVSLRQLDVQDS</sequence>
<evidence type="ECO:0000313" key="4">
    <source>
        <dbReference type="Proteomes" id="UP001281761"/>
    </source>
</evidence>
<feature type="compositionally biased region" description="Basic and acidic residues" evidence="2">
    <location>
        <begin position="1915"/>
        <end position="1948"/>
    </location>
</feature>
<feature type="coiled-coil region" evidence="1">
    <location>
        <begin position="1631"/>
        <end position="1665"/>
    </location>
</feature>
<evidence type="ECO:0000313" key="3">
    <source>
        <dbReference type="EMBL" id="KAK2957919.1"/>
    </source>
</evidence>
<dbReference type="EMBL" id="JARBJD010000042">
    <property type="protein sequence ID" value="KAK2957919.1"/>
    <property type="molecule type" value="Genomic_DNA"/>
</dbReference>
<feature type="region of interest" description="Disordered" evidence="2">
    <location>
        <begin position="1903"/>
        <end position="1985"/>
    </location>
</feature>
<protein>
    <submittedName>
        <fullName evidence="3">Uncharacterized protein</fullName>
    </submittedName>
</protein>
<keyword evidence="4" id="KW-1185">Reference proteome</keyword>
<evidence type="ECO:0000256" key="1">
    <source>
        <dbReference type="SAM" id="Coils"/>
    </source>
</evidence>
<dbReference type="PANTHER" id="PTHR45615:SF80">
    <property type="entry name" value="GRIP DOMAIN-CONTAINING PROTEIN"/>
    <property type="match status" value="1"/>
</dbReference>
<name>A0ABQ9Y2H6_9EUKA</name>
<dbReference type="Proteomes" id="UP001281761">
    <property type="component" value="Unassembled WGS sequence"/>
</dbReference>
<feature type="compositionally biased region" description="Basic and acidic residues" evidence="2">
    <location>
        <begin position="1957"/>
        <end position="1978"/>
    </location>
</feature>
<accession>A0ABQ9Y2H6</accession>
<keyword evidence="1" id="KW-0175">Coiled coil</keyword>
<evidence type="ECO:0000256" key="2">
    <source>
        <dbReference type="SAM" id="MobiDB-lite"/>
    </source>
</evidence>
<comment type="caution">
    <text evidence="3">The sequence shown here is derived from an EMBL/GenBank/DDBJ whole genome shotgun (WGS) entry which is preliminary data.</text>
</comment>
<reference evidence="3 4" key="1">
    <citation type="journal article" date="2022" name="bioRxiv">
        <title>Genomics of Preaxostyla Flagellates Illuminates Evolutionary Transitions and the Path Towards Mitochondrial Loss.</title>
        <authorList>
            <person name="Novak L.V.F."/>
            <person name="Treitli S.C."/>
            <person name="Pyrih J."/>
            <person name="Halakuc P."/>
            <person name="Pipaliya S.V."/>
            <person name="Vacek V."/>
            <person name="Brzon O."/>
            <person name="Soukal P."/>
            <person name="Eme L."/>
            <person name="Dacks J.B."/>
            <person name="Karnkowska A."/>
            <person name="Elias M."/>
            <person name="Hampl V."/>
        </authorList>
    </citation>
    <scope>NUCLEOTIDE SEQUENCE [LARGE SCALE GENOMIC DNA]</scope>
    <source>
        <strain evidence="3">NAU3</strain>
        <tissue evidence="3">Gut</tissue>
    </source>
</reference>
<gene>
    <name evidence="3" type="ORF">BLNAU_7095</name>
</gene>
<feature type="coiled-coil region" evidence="1">
    <location>
        <begin position="1269"/>
        <end position="1332"/>
    </location>
</feature>
<organism evidence="3 4">
    <name type="scientific">Blattamonas nauphoetae</name>
    <dbReference type="NCBI Taxonomy" id="2049346"/>
    <lineage>
        <taxon>Eukaryota</taxon>
        <taxon>Metamonada</taxon>
        <taxon>Preaxostyla</taxon>
        <taxon>Oxymonadida</taxon>
        <taxon>Blattamonas</taxon>
    </lineage>
</organism>
<dbReference type="PANTHER" id="PTHR45615">
    <property type="entry name" value="MYOSIN HEAVY CHAIN, NON-MUSCLE"/>
    <property type="match status" value="1"/>
</dbReference>